<proteinExistence type="predicted"/>
<protein>
    <submittedName>
        <fullName evidence="2">Uncharacterized protein</fullName>
    </submittedName>
</protein>
<gene>
    <name evidence="2" type="ORF">Sangu_2737300</name>
</gene>
<evidence type="ECO:0000313" key="2">
    <source>
        <dbReference type="EMBL" id="KAL0286326.1"/>
    </source>
</evidence>
<comment type="caution">
    <text evidence="2">The sequence shown here is derived from an EMBL/GenBank/DDBJ whole genome shotgun (WGS) entry which is preliminary data.</text>
</comment>
<reference evidence="2" key="1">
    <citation type="submission" date="2020-06" db="EMBL/GenBank/DDBJ databases">
        <authorList>
            <person name="Li T."/>
            <person name="Hu X."/>
            <person name="Zhang T."/>
            <person name="Song X."/>
            <person name="Zhang H."/>
            <person name="Dai N."/>
            <person name="Sheng W."/>
            <person name="Hou X."/>
            <person name="Wei L."/>
        </authorList>
    </citation>
    <scope>NUCLEOTIDE SEQUENCE</scope>
    <source>
        <strain evidence="2">G01</strain>
        <tissue evidence="2">Leaf</tissue>
    </source>
</reference>
<organism evidence="2">
    <name type="scientific">Sesamum angustifolium</name>
    <dbReference type="NCBI Taxonomy" id="2727405"/>
    <lineage>
        <taxon>Eukaryota</taxon>
        <taxon>Viridiplantae</taxon>
        <taxon>Streptophyta</taxon>
        <taxon>Embryophyta</taxon>
        <taxon>Tracheophyta</taxon>
        <taxon>Spermatophyta</taxon>
        <taxon>Magnoliopsida</taxon>
        <taxon>eudicotyledons</taxon>
        <taxon>Gunneridae</taxon>
        <taxon>Pentapetalae</taxon>
        <taxon>asterids</taxon>
        <taxon>lamiids</taxon>
        <taxon>Lamiales</taxon>
        <taxon>Pedaliaceae</taxon>
        <taxon>Sesamum</taxon>
    </lineage>
</organism>
<feature type="region of interest" description="Disordered" evidence="1">
    <location>
        <begin position="66"/>
        <end position="95"/>
    </location>
</feature>
<dbReference type="EMBL" id="JACGWK010001542">
    <property type="protein sequence ID" value="KAL0286326.1"/>
    <property type="molecule type" value="Genomic_DNA"/>
</dbReference>
<sequence>MAECASRVPRVRAALETPPYPSVTTERATVSWLPVARPPRHFWVARRRPLTKGRRSRCPFCCCSRRPQKGAAAKSGDRGRPFSGRRSHCLPGEDD</sequence>
<reference evidence="2" key="2">
    <citation type="journal article" date="2024" name="Plant">
        <title>Genomic evolution and insights into agronomic trait innovations of Sesamum species.</title>
        <authorList>
            <person name="Miao H."/>
            <person name="Wang L."/>
            <person name="Qu L."/>
            <person name="Liu H."/>
            <person name="Sun Y."/>
            <person name="Le M."/>
            <person name="Wang Q."/>
            <person name="Wei S."/>
            <person name="Zheng Y."/>
            <person name="Lin W."/>
            <person name="Duan Y."/>
            <person name="Cao H."/>
            <person name="Xiong S."/>
            <person name="Wang X."/>
            <person name="Wei L."/>
            <person name="Li C."/>
            <person name="Ma Q."/>
            <person name="Ju M."/>
            <person name="Zhao R."/>
            <person name="Li G."/>
            <person name="Mu C."/>
            <person name="Tian Q."/>
            <person name="Mei H."/>
            <person name="Zhang T."/>
            <person name="Gao T."/>
            <person name="Zhang H."/>
        </authorList>
    </citation>
    <scope>NUCLEOTIDE SEQUENCE</scope>
    <source>
        <strain evidence="2">G01</strain>
    </source>
</reference>
<dbReference type="AlphaFoldDB" id="A0AAW2IVZ9"/>
<accession>A0AAW2IVZ9</accession>
<name>A0AAW2IVZ9_9LAMI</name>
<evidence type="ECO:0000256" key="1">
    <source>
        <dbReference type="SAM" id="MobiDB-lite"/>
    </source>
</evidence>